<protein>
    <submittedName>
        <fullName evidence="3">Mitochondrial protein</fullName>
    </submittedName>
</protein>
<feature type="region of interest" description="Disordered" evidence="1">
    <location>
        <begin position="83"/>
        <end position="103"/>
    </location>
</feature>
<dbReference type="OrthoDB" id="8048545at2759"/>
<organism evidence="3 4">
    <name type="scientific">Cucumis melo var. makuwa</name>
    <name type="common">Oriental melon</name>
    <dbReference type="NCBI Taxonomy" id="1194695"/>
    <lineage>
        <taxon>Eukaryota</taxon>
        <taxon>Viridiplantae</taxon>
        <taxon>Streptophyta</taxon>
        <taxon>Embryophyta</taxon>
        <taxon>Tracheophyta</taxon>
        <taxon>Spermatophyta</taxon>
        <taxon>Magnoliopsida</taxon>
        <taxon>eudicotyledons</taxon>
        <taxon>Gunneridae</taxon>
        <taxon>Pentapetalae</taxon>
        <taxon>rosids</taxon>
        <taxon>fabids</taxon>
        <taxon>Cucurbitales</taxon>
        <taxon>Cucurbitaceae</taxon>
        <taxon>Benincaseae</taxon>
        <taxon>Cucumis</taxon>
    </lineage>
</organism>
<dbReference type="STRING" id="1194695.A0A5A7UMT1"/>
<evidence type="ECO:0000313" key="4">
    <source>
        <dbReference type="Proteomes" id="UP000321393"/>
    </source>
</evidence>
<evidence type="ECO:0000259" key="2">
    <source>
        <dbReference type="Pfam" id="PF07727"/>
    </source>
</evidence>
<dbReference type="InterPro" id="IPR013103">
    <property type="entry name" value="RVT_2"/>
</dbReference>
<dbReference type="Pfam" id="PF07727">
    <property type="entry name" value="RVT_2"/>
    <property type="match status" value="1"/>
</dbReference>
<feature type="domain" description="Reverse transcriptase Ty1/copia-type" evidence="2">
    <location>
        <begin position="197"/>
        <end position="325"/>
    </location>
</feature>
<dbReference type="Proteomes" id="UP000321393">
    <property type="component" value="Unassembled WGS sequence"/>
</dbReference>
<proteinExistence type="predicted"/>
<sequence length="326" mass="36755">MEIIREGPTASRPSVLDVSKSEVDSTYAEEQASVGNASALNAIFNCVDLNVFKLINSCSIVKEAWRILEVAYEGTSKVKISRLQDDEAPKETVGSPTAPIEEPKADINSKSISKDVTAEVTELIPSAHVRKNHPSSSIIGNPSVEITTRKKEKVDYLKMIGDLCYTFAIEHSFIDVALKDEYWINAMQEELLQFKHNNVWTLVPKPEGANIIGTKWVFKNKTDEARYVTRNKARFVAQGYAQVEGVNFDETFAPVARLEAIHLLLGLSCIRRFKLYQMNVKSVFLSGYLNEEVYVAQPKGFFYSEFPQHVYKLNKVFYGLKEAPRT</sequence>
<accession>A0A5A7UMT1</accession>
<evidence type="ECO:0000313" key="3">
    <source>
        <dbReference type="EMBL" id="KAA0054769.1"/>
    </source>
</evidence>
<name>A0A5A7UMT1_CUCMM</name>
<dbReference type="AlphaFoldDB" id="A0A5A7UMT1"/>
<comment type="caution">
    <text evidence="3">The sequence shown here is derived from an EMBL/GenBank/DDBJ whole genome shotgun (WGS) entry which is preliminary data.</text>
</comment>
<gene>
    <name evidence="3" type="ORF">E6C27_scaffold437G00510</name>
</gene>
<evidence type="ECO:0000256" key="1">
    <source>
        <dbReference type="SAM" id="MobiDB-lite"/>
    </source>
</evidence>
<reference evidence="3 4" key="1">
    <citation type="submission" date="2019-08" db="EMBL/GenBank/DDBJ databases">
        <title>Draft genome sequences of two oriental melons (Cucumis melo L. var makuwa).</title>
        <authorList>
            <person name="Kwon S.-Y."/>
        </authorList>
    </citation>
    <scope>NUCLEOTIDE SEQUENCE [LARGE SCALE GENOMIC DNA]</scope>
    <source>
        <strain evidence="4">cv. SW 3</strain>
        <tissue evidence="3">Leaf</tissue>
    </source>
</reference>
<dbReference type="EMBL" id="SSTE01008669">
    <property type="protein sequence ID" value="KAA0054769.1"/>
    <property type="molecule type" value="Genomic_DNA"/>
</dbReference>